<protein>
    <recommendedName>
        <fullName evidence="5">Meiotic nuclear division protein 1 homolog</fullName>
    </recommendedName>
</protein>
<evidence type="ECO:0000256" key="6">
    <source>
        <dbReference type="SAM" id="Coils"/>
    </source>
</evidence>
<keyword evidence="4 5" id="KW-0539">Nucleus</keyword>
<evidence type="ECO:0000259" key="7">
    <source>
        <dbReference type="Pfam" id="PF03962"/>
    </source>
</evidence>
<feature type="coiled-coil region" evidence="6">
    <location>
        <begin position="79"/>
        <end position="147"/>
    </location>
</feature>
<comment type="subcellular location">
    <subcellularLocation>
        <location evidence="1 5">Nucleus</location>
    </subcellularLocation>
</comment>
<evidence type="ECO:0000256" key="1">
    <source>
        <dbReference type="ARBA" id="ARBA00004123"/>
    </source>
</evidence>
<sequence length="206" mass="24135">MAKRKGLSLDDKRQKIMQIFAEKQEFFQLKEIEVLAKKEKGLNPMQVKDLVQSLVDDDMIDMEKVGISSYYWAFRSKLSAKKKLKLDTVKGNLKELEEKEKILKSRLESSKISREECEERDKISEEIEEKSLKVASIQKELEELKDSDPSLWEEREEEIKLALTAANRWTDNIFSLVSWCKSKFNMEEKSLNDAFGIPEDLDYVEN</sequence>
<dbReference type="InterPro" id="IPR040453">
    <property type="entry name" value="Mnd1_HTH"/>
</dbReference>
<comment type="similarity">
    <text evidence="2 5">Belongs to the MND1 family.</text>
</comment>
<dbReference type="InterPro" id="IPR005647">
    <property type="entry name" value="Mnd1"/>
</dbReference>
<dbReference type="PIRSF" id="PIRSF026991">
    <property type="entry name" value="Mnd1"/>
    <property type="match status" value="1"/>
</dbReference>
<comment type="function">
    <text evidence="5">Required for proper homologous chromosome pairing and efficient cross-over and intragenic recombination during meiosis.</text>
</comment>
<dbReference type="GO" id="GO:0003690">
    <property type="term" value="F:double-stranded DNA binding"/>
    <property type="evidence" value="ECO:0007669"/>
    <property type="project" value="InterPro"/>
</dbReference>
<feature type="domain" description="Mnd1 HTH" evidence="7">
    <location>
        <begin position="16"/>
        <end position="75"/>
    </location>
</feature>
<reference evidence="9 10" key="1">
    <citation type="journal article" date="2023" name="BMC Biol.">
        <title>The compact genome of the sponge Oopsacas minuta (Hexactinellida) is lacking key metazoan core genes.</title>
        <authorList>
            <person name="Santini S."/>
            <person name="Schenkelaars Q."/>
            <person name="Jourda C."/>
            <person name="Duchesne M."/>
            <person name="Belahbib H."/>
            <person name="Rocher C."/>
            <person name="Selva M."/>
            <person name="Riesgo A."/>
            <person name="Vervoort M."/>
            <person name="Leys S.P."/>
            <person name="Kodjabachian L."/>
            <person name="Le Bivic A."/>
            <person name="Borchiellini C."/>
            <person name="Claverie J.M."/>
            <person name="Renard E."/>
        </authorList>
    </citation>
    <scope>NUCLEOTIDE SEQUENCE [LARGE SCALE GENOMIC DNA]</scope>
    <source>
        <strain evidence="9">SPO-2</strain>
    </source>
</reference>
<name>A0AAV7JH35_9METZ</name>
<dbReference type="Pfam" id="PF18517">
    <property type="entry name" value="LZ3wCH"/>
    <property type="match status" value="1"/>
</dbReference>
<dbReference type="AlphaFoldDB" id="A0AAV7JH35"/>
<comment type="caution">
    <text evidence="9">The sequence shown here is derived from an EMBL/GenBank/DDBJ whole genome shotgun (WGS) entry which is preliminary data.</text>
</comment>
<evidence type="ECO:0000313" key="9">
    <source>
        <dbReference type="EMBL" id="KAI6648021.1"/>
    </source>
</evidence>
<evidence type="ECO:0000256" key="4">
    <source>
        <dbReference type="ARBA" id="ARBA00023242"/>
    </source>
</evidence>
<dbReference type="GO" id="GO:0005634">
    <property type="term" value="C:nucleus"/>
    <property type="evidence" value="ECO:0007669"/>
    <property type="project" value="UniProtKB-SubCell"/>
</dbReference>
<dbReference type="InterPro" id="IPR040661">
    <property type="entry name" value="LZ3wCH"/>
</dbReference>
<feature type="domain" description="Leucine zipper with capping helix" evidence="8">
    <location>
        <begin position="153"/>
        <end position="204"/>
    </location>
</feature>
<gene>
    <name evidence="9" type="ORF">LOD99_8348</name>
</gene>
<evidence type="ECO:0000256" key="2">
    <source>
        <dbReference type="ARBA" id="ARBA00005981"/>
    </source>
</evidence>
<dbReference type="EMBL" id="JAKMXF010000334">
    <property type="protein sequence ID" value="KAI6648021.1"/>
    <property type="molecule type" value="Genomic_DNA"/>
</dbReference>
<evidence type="ECO:0000259" key="8">
    <source>
        <dbReference type="Pfam" id="PF18517"/>
    </source>
</evidence>
<evidence type="ECO:0000256" key="3">
    <source>
        <dbReference type="ARBA" id="ARBA00023054"/>
    </source>
</evidence>
<evidence type="ECO:0000256" key="5">
    <source>
        <dbReference type="PIRNR" id="PIRNR026991"/>
    </source>
</evidence>
<proteinExistence type="inferred from homology"/>
<keyword evidence="3 6" id="KW-0175">Coiled coil</keyword>
<evidence type="ECO:0000313" key="10">
    <source>
        <dbReference type="Proteomes" id="UP001165289"/>
    </source>
</evidence>
<dbReference type="Proteomes" id="UP001165289">
    <property type="component" value="Unassembled WGS sequence"/>
</dbReference>
<accession>A0AAV7JH35</accession>
<dbReference type="GO" id="GO:0007131">
    <property type="term" value="P:reciprocal meiotic recombination"/>
    <property type="evidence" value="ECO:0007669"/>
    <property type="project" value="InterPro"/>
</dbReference>
<organism evidence="9 10">
    <name type="scientific">Oopsacas minuta</name>
    <dbReference type="NCBI Taxonomy" id="111878"/>
    <lineage>
        <taxon>Eukaryota</taxon>
        <taxon>Metazoa</taxon>
        <taxon>Porifera</taxon>
        <taxon>Hexactinellida</taxon>
        <taxon>Hexasterophora</taxon>
        <taxon>Lyssacinosida</taxon>
        <taxon>Leucopsacidae</taxon>
        <taxon>Oopsacas</taxon>
    </lineage>
</organism>
<dbReference type="Pfam" id="PF03962">
    <property type="entry name" value="Mnd1"/>
    <property type="match status" value="1"/>
</dbReference>
<keyword evidence="10" id="KW-1185">Reference proteome</keyword>